<dbReference type="PANTHER" id="PTHR24074">
    <property type="entry name" value="CO-CHAPERONE PROTEIN DJLA"/>
    <property type="match status" value="1"/>
</dbReference>
<feature type="region of interest" description="Disordered" evidence="1">
    <location>
        <begin position="410"/>
        <end position="429"/>
    </location>
</feature>
<dbReference type="EMBL" id="ML742179">
    <property type="protein sequence ID" value="KAE8148015.1"/>
    <property type="molecule type" value="Genomic_DNA"/>
</dbReference>
<name>A0A5N6TNX1_ASPAV</name>
<keyword evidence="4" id="KW-1185">Reference proteome</keyword>
<feature type="compositionally biased region" description="Basic and acidic residues" evidence="1">
    <location>
        <begin position="189"/>
        <end position="201"/>
    </location>
</feature>
<dbReference type="Pfam" id="PF00226">
    <property type="entry name" value="DnaJ"/>
    <property type="match status" value="1"/>
</dbReference>
<feature type="compositionally biased region" description="Acidic residues" evidence="1">
    <location>
        <begin position="316"/>
        <end position="325"/>
    </location>
</feature>
<feature type="compositionally biased region" description="Basic and acidic residues" evidence="1">
    <location>
        <begin position="241"/>
        <end position="252"/>
    </location>
</feature>
<dbReference type="Proteomes" id="UP000325780">
    <property type="component" value="Unassembled WGS sequence"/>
</dbReference>
<dbReference type="InterPro" id="IPR050817">
    <property type="entry name" value="DjlA_DnaK_co-chaperone"/>
</dbReference>
<evidence type="ECO:0000259" key="2">
    <source>
        <dbReference type="PROSITE" id="PS50076"/>
    </source>
</evidence>
<feature type="compositionally biased region" description="Polar residues" evidence="1">
    <location>
        <begin position="345"/>
        <end position="354"/>
    </location>
</feature>
<dbReference type="SMART" id="SM00271">
    <property type="entry name" value="DnaJ"/>
    <property type="match status" value="1"/>
</dbReference>
<evidence type="ECO:0000313" key="4">
    <source>
        <dbReference type="Proteomes" id="UP000325780"/>
    </source>
</evidence>
<protein>
    <submittedName>
        <fullName evidence="3">DnaJ domain-containing protein</fullName>
    </submittedName>
</protein>
<reference evidence="3 4" key="1">
    <citation type="submission" date="2019-04" db="EMBL/GenBank/DDBJ databases">
        <title>Friends and foes A comparative genomics study of 23 Aspergillus species from section Flavi.</title>
        <authorList>
            <consortium name="DOE Joint Genome Institute"/>
            <person name="Kjaerbolling I."/>
            <person name="Vesth T."/>
            <person name="Frisvad J.C."/>
            <person name="Nybo J.L."/>
            <person name="Theobald S."/>
            <person name="Kildgaard S."/>
            <person name="Isbrandt T."/>
            <person name="Kuo A."/>
            <person name="Sato A."/>
            <person name="Lyhne E.K."/>
            <person name="Kogle M.E."/>
            <person name="Wiebenga A."/>
            <person name="Kun R.S."/>
            <person name="Lubbers R.J."/>
            <person name="Makela M.R."/>
            <person name="Barry K."/>
            <person name="Chovatia M."/>
            <person name="Clum A."/>
            <person name="Daum C."/>
            <person name="Haridas S."/>
            <person name="He G."/>
            <person name="LaButti K."/>
            <person name="Lipzen A."/>
            <person name="Mondo S."/>
            <person name="Riley R."/>
            <person name="Salamov A."/>
            <person name="Simmons B.A."/>
            <person name="Magnuson J.K."/>
            <person name="Henrissat B."/>
            <person name="Mortensen U.H."/>
            <person name="Larsen T.O."/>
            <person name="Devries R.P."/>
            <person name="Grigoriev I.V."/>
            <person name="Machida M."/>
            <person name="Baker S.E."/>
            <person name="Andersen M.R."/>
        </authorList>
    </citation>
    <scope>NUCLEOTIDE SEQUENCE [LARGE SCALE GENOMIC DNA]</scope>
    <source>
        <strain evidence="3 4">IBT 18842</strain>
    </source>
</reference>
<feature type="region of interest" description="Disordered" evidence="1">
    <location>
        <begin position="189"/>
        <end position="256"/>
    </location>
</feature>
<organism evidence="3 4">
    <name type="scientific">Aspergillus avenaceus</name>
    <dbReference type="NCBI Taxonomy" id="36643"/>
    <lineage>
        <taxon>Eukaryota</taxon>
        <taxon>Fungi</taxon>
        <taxon>Dikarya</taxon>
        <taxon>Ascomycota</taxon>
        <taxon>Pezizomycotina</taxon>
        <taxon>Eurotiomycetes</taxon>
        <taxon>Eurotiomycetidae</taxon>
        <taxon>Eurotiales</taxon>
        <taxon>Aspergillaceae</taxon>
        <taxon>Aspergillus</taxon>
        <taxon>Aspergillus subgen. Circumdati</taxon>
    </lineage>
</organism>
<dbReference type="PRINTS" id="PR00625">
    <property type="entry name" value="JDOMAIN"/>
</dbReference>
<dbReference type="InterPro" id="IPR036869">
    <property type="entry name" value="J_dom_sf"/>
</dbReference>
<dbReference type="PROSITE" id="PS50076">
    <property type="entry name" value="DNAJ_2"/>
    <property type="match status" value="1"/>
</dbReference>
<feature type="compositionally biased region" description="Basic and acidic residues" evidence="1">
    <location>
        <begin position="294"/>
        <end position="306"/>
    </location>
</feature>
<evidence type="ECO:0000313" key="3">
    <source>
        <dbReference type="EMBL" id="KAE8148015.1"/>
    </source>
</evidence>
<sequence>MAAINCYEILGISQDADMKEINSAYKRLALRHHPDKTGVDDASHEFQKIQEAVETLRDPSRRSEHDRKLRNRQHMEAINSFRSFHTRGFHTRTASSGWSPGNATVSELHNMNSRYMYSYWNGVHMNPDSPESKEEIERIKREREFGEKLEREAEQWEKYEAEQGSTEYTWTQEELAAQLREQEREAVRKEAMNSRVMRDKEEIDNDETEVEARDEQNSYSEHENLDTDNEDIWNEKTGSGEQKEATGHEGYRKTWCHTNMEECDRWENYEEGSEYDGASQYEDYDENNDVEELHEEHDRNEQHLGDDSSVGAVEGQYEDVEEDLIQFDGEGGAPIEENERPDDSIASTQQSQAEYDSAKQVLDSESGDLLEFESTGRQTPKVEDDVEDKQTETDGSDVFYSLIDEQASQLKYDDSRSQDIPSAAGTEPASQSIEPFVPYFKAKLEHPSGRYTQEDLYVELKGLVMESFCGWLEDTRLDIPGAKPQEPAGDPSVCRHLGLWDKNFMSPECEVCHRWMPIYTLSCPGCGKKACVGCKFQYED</sequence>
<accession>A0A5N6TNX1</accession>
<proteinExistence type="predicted"/>
<feature type="region of interest" description="Disordered" evidence="1">
    <location>
        <begin position="270"/>
        <end position="399"/>
    </location>
</feature>
<dbReference type="Gene3D" id="1.10.287.110">
    <property type="entry name" value="DnaJ domain"/>
    <property type="match status" value="1"/>
</dbReference>
<feature type="domain" description="J" evidence="2">
    <location>
        <begin position="5"/>
        <end position="69"/>
    </location>
</feature>
<feature type="compositionally biased region" description="Basic and acidic residues" evidence="1">
    <location>
        <begin position="210"/>
        <end position="225"/>
    </location>
</feature>
<evidence type="ECO:0000256" key="1">
    <source>
        <dbReference type="SAM" id="MobiDB-lite"/>
    </source>
</evidence>
<gene>
    <name evidence="3" type="ORF">BDV25DRAFT_142191</name>
</gene>
<dbReference type="CDD" id="cd06257">
    <property type="entry name" value="DnaJ"/>
    <property type="match status" value="1"/>
</dbReference>
<feature type="compositionally biased region" description="Basic and acidic residues" evidence="1">
    <location>
        <begin position="380"/>
        <end position="392"/>
    </location>
</feature>
<dbReference type="SUPFAM" id="SSF46565">
    <property type="entry name" value="Chaperone J-domain"/>
    <property type="match status" value="1"/>
</dbReference>
<dbReference type="InterPro" id="IPR001623">
    <property type="entry name" value="DnaJ_domain"/>
</dbReference>
<feature type="compositionally biased region" description="Acidic residues" evidence="1">
    <location>
        <begin position="282"/>
        <end position="293"/>
    </location>
</feature>
<dbReference type="AlphaFoldDB" id="A0A5N6TNX1"/>
<dbReference type="OrthoDB" id="442087at2759"/>